<accession>A0A7J4KS68</accession>
<dbReference type="Proteomes" id="UP000527315">
    <property type="component" value="Unassembled WGS sequence"/>
</dbReference>
<dbReference type="EMBL" id="JAGVWB010000005">
    <property type="protein sequence ID" value="MBS3057940.1"/>
    <property type="molecule type" value="Genomic_DNA"/>
</dbReference>
<evidence type="ECO:0000313" key="3">
    <source>
        <dbReference type="EMBL" id="HIH21125.1"/>
    </source>
</evidence>
<name>A0A7J4KS68_9ARCH</name>
<dbReference type="InterPro" id="IPR036291">
    <property type="entry name" value="NAD(P)-bd_dom_sf"/>
</dbReference>
<evidence type="ECO:0000313" key="5">
    <source>
        <dbReference type="EMBL" id="MBS3057940.1"/>
    </source>
</evidence>
<dbReference type="PANTHER" id="PTHR43000">
    <property type="entry name" value="DTDP-D-GLUCOSE 4,6-DEHYDRATASE-RELATED"/>
    <property type="match status" value="1"/>
</dbReference>
<feature type="domain" description="NAD-dependent epimerase/dehydratase" evidence="2">
    <location>
        <begin position="3"/>
        <end position="224"/>
    </location>
</feature>
<comment type="similarity">
    <text evidence="1">Belongs to the NAD(P)-dependent epimerase/dehydratase family.</text>
</comment>
<comment type="caution">
    <text evidence="4">The sequence shown here is derived from an EMBL/GenBank/DDBJ whole genome shotgun (WGS) entry which is preliminary data.</text>
</comment>
<sequence length="290" mass="32064">MRILVSGASGFVGKNFQEFLHICYPKSECVFLSAKKTKRSSFGKWLKADITKPLPASLKKQKFDVVFHLAALNLTNVGSTSVEKLVQVNGLGTHNLLSSLDFGSFVFLSSTKVYGRQDVLEEDSAIPKPADDYSISKLVGELFCRQFSQKHPGKKIIVFRSVNIYGPFQPEKALIPVFLQKALKNQSLEVFGNSTRVQLIFVHDVLNAFALALQERLSSGTYHIAPEGSFTLREVAEKVISTCNSKSEIVPVEKSSASSIVRAEKLKAFGWNAETSLDEGLRQTLDSLKN</sequence>
<dbReference type="Gene3D" id="3.90.25.10">
    <property type="entry name" value="UDP-galactose 4-epimerase, domain 1"/>
    <property type="match status" value="1"/>
</dbReference>
<evidence type="ECO:0000313" key="6">
    <source>
        <dbReference type="Proteomes" id="UP000527315"/>
    </source>
</evidence>
<reference evidence="5" key="2">
    <citation type="submission" date="2021-03" db="EMBL/GenBank/DDBJ databases">
        <authorList>
            <person name="Jaffe A."/>
        </authorList>
    </citation>
    <scope>NUCLEOTIDE SEQUENCE</scope>
    <source>
        <strain evidence="5">RIFCSPLOWO2_01_FULL_43_13</strain>
    </source>
</reference>
<dbReference type="SUPFAM" id="SSF51735">
    <property type="entry name" value="NAD(P)-binding Rossmann-fold domains"/>
    <property type="match status" value="1"/>
</dbReference>
<dbReference type="EMBL" id="DUFJ01000013">
    <property type="protein sequence ID" value="HIH32722.1"/>
    <property type="molecule type" value="Genomic_DNA"/>
</dbReference>
<dbReference type="EMBL" id="DUFW01000004">
    <property type="protein sequence ID" value="HIH21125.1"/>
    <property type="molecule type" value="Genomic_DNA"/>
</dbReference>
<gene>
    <name evidence="3" type="ORF">HA222_00480</name>
    <name evidence="4" type="ORF">HA227_00560</name>
    <name evidence="5" type="ORF">J4478_00890</name>
</gene>
<dbReference type="InterPro" id="IPR001509">
    <property type="entry name" value="Epimerase_deHydtase"/>
</dbReference>
<protein>
    <submittedName>
        <fullName evidence="4">NAD-dependent epimerase/dehydratase family protein</fullName>
    </submittedName>
</protein>
<dbReference type="Gene3D" id="3.40.50.720">
    <property type="entry name" value="NAD(P)-binding Rossmann-like Domain"/>
    <property type="match status" value="1"/>
</dbReference>
<evidence type="ECO:0000313" key="4">
    <source>
        <dbReference type="EMBL" id="HIH32722.1"/>
    </source>
</evidence>
<evidence type="ECO:0000256" key="1">
    <source>
        <dbReference type="ARBA" id="ARBA00007637"/>
    </source>
</evidence>
<reference evidence="5" key="3">
    <citation type="submission" date="2021-05" db="EMBL/GenBank/DDBJ databases">
        <title>Protein family content uncovers lineage relationships and bacterial pathway maintenance mechanisms in DPANN archaea.</title>
        <authorList>
            <person name="Castelle C.J."/>
            <person name="Meheust R."/>
            <person name="Jaffe A.L."/>
            <person name="Seitz K."/>
            <person name="Gong X."/>
            <person name="Baker B.J."/>
            <person name="Banfield J.F."/>
        </authorList>
    </citation>
    <scope>NUCLEOTIDE SEQUENCE</scope>
    <source>
        <strain evidence="5">RIFCSPLOWO2_01_FULL_43_13</strain>
    </source>
</reference>
<dbReference type="Pfam" id="PF01370">
    <property type="entry name" value="Epimerase"/>
    <property type="match status" value="1"/>
</dbReference>
<reference evidence="3 6" key="1">
    <citation type="journal article" date="2020" name="bioRxiv">
        <title>A rank-normalized archaeal taxonomy based on genome phylogeny resolves widespread incomplete and uneven classifications.</title>
        <authorList>
            <person name="Rinke C."/>
            <person name="Chuvochina M."/>
            <person name="Mussig A.J."/>
            <person name="Chaumeil P.-A."/>
            <person name="Waite D.W."/>
            <person name="Whitman W.B."/>
            <person name="Parks D.H."/>
            <person name="Hugenholtz P."/>
        </authorList>
    </citation>
    <scope>NUCLEOTIDE SEQUENCE [LARGE SCALE GENOMIC DNA]</scope>
    <source>
        <strain evidence="3">UBA10191</strain>
    </source>
</reference>
<proteinExistence type="inferred from homology"/>
<dbReference type="AlphaFoldDB" id="A0A7J4KS68"/>
<evidence type="ECO:0000259" key="2">
    <source>
        <dbReference type="Pfam" id="PF01370"/>
    </source>
</evidence>
<dbReference type="Proteomes" id="UP000590964">
    <property type="component" value="Unassembled WGS sequence"/>
</dbReference>
<organism evidence="4 6">
    <name type="scientific">Candidatus Iainarchaeum sp</name>
    <dbReference type="NCBI Taxonomy" id="3101447"/>
    <lineage>
        <taxon>Archaea</taxon>
        <taxon>Candidatus Iainarchaeota</taxon>
        <taxon>Candidatus Iainarchaeia</taxon>
        <taxon>Candidatus Iainarchaeales</taxon>
        <taxon>Candidatus Iainarchaeaceae</taxon>
        <taxon>Candidatus Iainarchaeum</taxon>
    </lineage>
</organism>
<dbReference type="Proteomes" id="UP000680185">
    <property type="component" value="Unassembled WGS sequence"/>
</dbReference>